<dbReference type="Proteomes" id="UP000035681">
    <property type="component" value="Unplaced"/>
</dbReference>
<reference evidence="3" key="1">
    <citation type="submission" date="2015-08" db="UniProtKB">
        <authorList>
            <consortium name="WormBaseParasite"/>
        </authorList>
    </citation>
    <scope>IDENTIFICATION</scope>
</reference>
<organism evidence="3">
    <name type="scientific">Strongyloides stercoralis</name>
    <name type="common">Threadworm</name>
    <dbReference type="NCBI Taxonomy" id="6248"/>
    <lineage>
        <taxon>Eukaryota</taxon>
        <taxon>Metazoa</taxon>
        <taxon>Ecdysozoa</taxon>
        <taxon>Nematoda</taxon>
        <taxon>Chromadorea</taxon>
        <taxon>Rhabditida</taxon>
        <taxon>Tylenchina</taxon>
        <taxon>Panagrolaimomorpha</taxon>
        <taxon>Strongyloidoidea</taxon>
        <taxon>Strongyloididae</taxon>
        <taxon>Strongyloides</taxon>
    </lineage>
</organism>
<dbReference type="AlphaFoldDB" id="A0A0K0E1E5"/>
<evidence type="ECO:0000256" key="1">
    <source>
        <dbReference type="SAM" id="MobiDB-lite"/>
    </source>
</evidence>
<feature type="compositionally biased region" description="Basic and acidic residues" evidence="1">
    <location>
        <begin position="20"/>
        <end position="44"/>
    </location>
</feature>
<keyword evidence="2" id="KW-1185">Reference proteome</keyword>
<feature type="region of interest" description="Disordered" evidence="1">
    <location>
        <begin position="284"/>
        <end position="359"/>
    </location>
</feature>
<evidence type="ECO:0000313" key="2">
    <source>
        <dbReference type="Proteomes" id="UP000035681"/>
    </source>
</evidence>
<protein>
    <submittedName>
        <fullName evidence="3">Caprin-1_dimer domain-containing protein</fullName>
    </submittedName>
</protein>
<feature type="compositionally biased region" description="Low complexity" evidence="1">
    <location>
        <begin position="284"/>
        <end position="294"/>
    </location>
</feature>
<sequence length="359" mass="40914">MDSSFILDEILSQSTTNDHQQNEEGSIKNTYEERNKKEGNEKSNETIKKQLEKLEDTDEFLKKYIFGSGLFDQFVEKHLSAVSNLDTYRSRQTEPKWKVKQLIKEKFQKSKHPISKEEMKKDIAEYYLKNSVWNTKLNIAFENYRNSDDVKKEIMEMMVDQKVKLVPEGEDFQPIINALEKEKIVGSTLNSNMSRKSRFSLTIPEKNQNLSKPSVIDISTIKHVYAQVKEELKPKVLPPVNLTTSYHSYVVNYYNTPPVFNPNIPPPIIVDNIYPLPTNTVLETSSNSISSTSTPMTFSQESSKNLGPVDISDSDSDMSMDSPDKDLKDNVFNIITPPPPPPCLFDGTEDVPPPPPPSL</sequence>
<dbReference type="WBParaSite" id="TCONS_00007296.p1">
    <property type="protein sequence ID" value="TCONS_00007296.p1"/>
    <property type="gene ID" value="XLOC_005333"/>
</dbReference>
<feature type="region of interest" description="Disordered" evidence="1">
    <location>
        <begin position="11"/>
        <end position="44"/>
    </location>
</feature>
<name>A0A0K0E1E5_STRER</name>
<feature type="compositionally biased region" description="Polar residues" evidence="1">
    <location>
        <begin position="295"/>
        <end position="305"/>
    </location>
</feature>
<accession>A0A0K0E1E5</accession>
<dbReference type="WBParaSite" id="SSTP_0000331100.1">
    <property type="protein sequence ID" value="SSTP_0000331100.1"/>
    <property type="gene ID" value="SSTP_0000331100"/>
</dbReference>
<proteinExistence type="predicted"/>
<evidence type="ECO:0000313" key="3">
    <source>
        <dbReference type="WBParaSite" id="SSTP_0000331100.1"/>
    </source>
</evidence>